<sequence length="117" mass="13271">MTQSQPPLPQPQLQPAGITFDQYVEFTPEKLELWDGYLGYGGQNQLGFHLAVLTNMGLLSAIRHTNLSLWVETLDNYMREKLANINAEPEVTEAMLNRFNRAMDDLAAVVEYLEEGQ</sequence>
<protein>
    <submittedName>
        <fullName evidence="1">Uncharacterized protein</fullName>
    </submittedName>
</protein>
<evidence type="ECO:0000313" key="1">
    <source>
        <dbReference type="EMBL" id="PAX56982.1"/>
    </source>
</evidence>
<dbReference type="EMBL" id="NTFS01000081">
    <property type="protein sequence ID" value="PAX56982.1"/>
    <property type="molecule type" value="Genomic_DNA"/>
</dbReference>
<gene>
    <name evidence="1" type="ORF">CK510_09765</name>
</gene>
<dbReference type="RefSeq" id="WP_095721519.1">
    <property type="nucleotide sequence ID" value="NZ_NTFS01000081.1"/>
</dbReference>
<comment type="caution">
    <text evidence="1">The sequence shown here is derived from an EMBL/GenBank/DDBJ whole genome shotgun (WGS) entry which is preliminary data.</text>
</comment>
<reference evidence="1 2" key="1">
    <citation type="submission" date="2017-08" db="EMBL/GenBank/DDBJ databases">
        <title>Draft genome sequence of filamentous cyanobacterium Calothrix elsteri CCALA 953.</title>
        <authorList>
            <person name="Gagunashvili A.N."/>
            <person name="Elster J."/>
            <person name="Andresson O.S."/>
        </authorList>
    </citation>
    <scope>NUCLEOTIDE SEQUENCE [LARGE SCALE GENOMIC DNA]</scope>
    <source>
        <strain evidence="1 2">CCALA 953</strain>
    </source>
</reference>
<dbReference type="AlphaFoldDB" id="A0A2A2TLF4"/>
<dbReference type="Proteomes" id="UP000218238">
    <property type="component" value="Unassembled WGS sequence"/>
</dbReference>
<proteinExistence type="predicted"/>
<accession>A0A2A2TLF4</accession>
<name>A0A2A2TLF4_9CYAN</name>
<dbReference type="OrthoDB" id="513929at2"/>
<keyword evidence="2" id="KW-1185">Reference proteome</keyword>
<organism evidence="1 2">
    <name type="scientific">Brunnivagina elsteri CCALA 953</name>
    <dbReference type="NCBI Taxonomy" id="987040"/>
    <lineage>
        <taxon>Bacteria</taxon>
        <taxon>Bacillati</taxon>
        <taxon>Cyanobacteriota</taxon>
        <taxon>Cyanophyceae</taxon>
        <taxon>Nostocales</taxon>
        <taxon>Calotrichaceae</taxon>
        <taxon>Brunnivagina</taxon>
    </lineage>
</organism>
<evidence type="ECO:0000313" key="2">
    <source>
        <dbReference type="Proteomes" id="UP000218238"/>
    </source>
</evidence>